<dbReference type="CDD" id="cd05008">
    <property type="entry name" value="SIS_GlmS_GlmD_1"/>
    <property type="match status" value="1"/>
</dbReference>
<sequence length="351" mass="39493">MTTLLNCIERIPSLLTKIVDQRASRFQELGAYVPKECRDLVFVASGTSYNSAFTARIFLEKLGYRVRFYYPNVFLHYNYEELKKDALYVFISQGGSTRLVYEGLRKVKDAHLLNCAICEDVQAPIAALADVALEMGSEKEEFIYRTIGYAATVTTLWLMGIALAEANGTISAKQADGYEKKLRDTIGNLDQRREEAMAWFDAHQFSLMRKSALMYGGAGDLYPVCMEADIKAMEMVPIVTRSYELEEMIHGPQNAFSSEIGFFLFGKSGEDEEKVKAIARFLKKEIGFCAVIGDLASDSHDLYFQAANRTFAPIEYITAAQVIAYRMAVCRGRDLTRAVNGSMKHYITKTL</sequence>
<dbReference type="RefSeq" id="WP_102265821.1">
    <property type="nucleotide sequence ID" value="NZ_CALVCM010000007.1"/>
</dbReference>
<dbReference type="InterPro" id="IPR035466">
    <property type="entry name" value="GlmS/AgaS_SIS"/>
</dbReference>
<protein>
    <submittedName>
        <fullName evidence="3">SIS domain-containing protein</fullName>
    </submittedName>
</protein>
<evidence type="ECO:0000256" key="1">
    <source>
        <dbReference type="ARBA" id="ARBA00022737"/>
    </source>
</evidence>
<dbReference type="PROSITE" id="PS51464">
    <property type="entry name" value="SIS"/>
    <property type="match status" value="1"/>
</dbReference>
<dbReference type="SUPFAM" id="SSF53697">
    <property type="entry name" value="SIS domain"/>
    <property type="match status" value="1"/>
</dbReference>
<evidence type="ECO:0000313" key="3">
    <source>
        <dbReference type="EMBL" id="MCQ5122354.1"/>
    </source>
</evidence>
<dbReference type="Proteomes" id="UP001524435">
    <property type="component" value="Unassembled WGS sequence"/>
</dbReference>
<dbReference type="EMBL" id="JANGCH010000013">
    <property type="protein sequence ID" value="MCQ5122354.1"/>
    <property type="molecule type" value="Genomic_DNA"/>
</dbReference>
<dbReference type="Gene3D" id="3.40.50.10490">
    <property type="entry name" value="Glucose-6-phosphate isomerase like protein, domain 1"/>
    <property type="match status" value="2"/>
</dbReference>
<reference evidence="3 4" key="1">
    <citation type="submission" date="2022-06" db="EMBL/GenBank/DDBJ databases">
        <title>Isolation of gut microbiota from human fecal samples.</title>
        <authorList>
            <person name="Pamer E.G."/>
            <person name="Barat B."/>
            <person name="Waligurski E."/>
            <person name="Medina S."/>
            <person name="Paddock L."/>
            <person name="Mostad J."/>
        </authorList>
    </citation>
    <scope>NUCLEOTIDE SEQUENCE [LARGE SCALE GENOMIC DNA]</scope>
    <source>
        <strain evidence="3 4">DFI.6.1</strain>
    </source>
</reference>
<dbReference type="PANTHER" id="PTHR10937:SF17">
    <property type="entry name" value="GLUCOSAMINE-FRUCTOSE-6-PHOSPHATE AMINOTRANSFERASE"/>
    <property type="match status" value="1"/>
</dbReference>
<feature type="domain" description="SIS" evidence="2">
    <location>
        <begin position="30"/>
        <end position="180"/>
    </location>
</feature>
<keyword evidence="4" id="KW-1185">Reference proteome</keyword>
<dbReference type="InterPro" id="IPR001347">
    <property type="entry name" value="SIS_dom"/>
</dbReference>
<gene>
    <name evidence="3" type="ORF">NE663_08800</name>
</gene>
<name>A0ABT1SMA9_9FIRM</name>
<evidence type="ECO:0000313" key="4">
    <source>
        <dbReference type="Proteomes" id="UP001524435"/>
    </source>
</evidence>
<dbReference type="Pfam" id="PF01380">
    <property type="entry name" value="SIS"/>
    <property type="match status" value="1"/>
</dbReference>
<keyword evidence="1" id="KW-0677">Repeat</keyword>
<organism evidence="3 4">
    <name type="scientific">Massilicoli timonensis</name>
    <dbReference type="NCBI Taxonomy" id="2015901"/>
    <lineage>
        <taxon>Bacteria</taxon>
        <taxon>Bacillati</taxon>
        <taxon>Bacillota</taxon>
        <taxon>Erysipelotrichia</taxon>
        <taxon>Erysipelotrichales</taxon>
        <taxon>Erysipelotrichaceae</taxon>
        <taxon>Massilicoli</taxon>
    </lineage>
</organism>
<comment type="caution">
    <text evidence="3">The sequence shown here is derived from an EMBL/GenBank/DDBJ whole genome shotgun (WGS) entry which is preliminary data.</text>
</comment>
<accession>A0ABT1SMA9</accession>
<proteinExistence type="predicted"/>
<dbReference type="PANTHER" id="PTHR10937">
    <property type="entry name" value="GLUCOSAMINE--FRUCTOSE-6-PHOSPHATE AMINOTRANSFERASE, ISOMERIZING"/>
    <property type="match status" value="1"/>
</dbReference>
<dbReference type="InterPro" id="IPR046348">
    <property type="entry name" value="SIS_dom_sf"/>
</dbReference>
<evidence type="ECO:0000259" key="2">
    <source>
        <dbReference type="PROSITE" id="PS51464"/>
    </source>
</evidence>